<dbReference type="InterPro" id="IPR040442">
    <property type="entry name" value="Pyrv_kinase-like_dom_sf"/>
</dbReference>
<dbReference type="InterPro" id="IPR005000">
    <property type="entry name" value="Aldolase/citrate-lyase_domain"/>
</dbReference>
<keyword evidence="2" id="KW-0479">Metal-binding</keyword>
<dbReference type="PANTHER" id="PTHR30502:SF0">
    <property type="entry name" value="PHOSPHOENOLPYRUVATE CARBOXYLASE FAMILY PROTEIN"/>
    <property type="match status" value="1"/>
</dbReference>
<dbReference type="RefSeq" id="WP_245773523.1">
    <property type="nucleotide sequence ID" value="NZ_FOUY01000013.1"/>
</dbReference>
<reference evidence="5 6" key="1">
    <citation type="submission" date="2016-10" db="EMBL/GenBank/DDBJ databases">
        <authorList>
            <person name="de Groot N.N."/>
        </authorList>
    </citation>
    <scope>NUCLEOTIDE SEQUENCE [LARGE SCALE GENOMIC DNA]</scope>
    <source>
        <strain evidence="5 6">CGMCC 4.1877</strain>
    </source>
</reference>
<dbReference type="PANTHER" id="PTHR30502">
    <property type="entry name" value="2-KETO-3-DEOXY-L-RHAMNONATE ALDOLASE"/>
    <property type="match status" value="1"/>
</dbReference>
<evidence type="ECO:0000259" key="4">
    <source>
        <dbReference type="Pfam" id="PF03328"/>
    </source>
</evidence>
<dbReference type="AlphaFoldDB" id="A0A1I4YFC5"/>
<comment type="similarity">
    <text evidence="1">Belongs to the HpcH/HpaI aldolase family.</text>
</comment>
<dbReference type="Gene3D" id="3.20.20.60">
    <property type="entry name" value="Phosphoenolpyruvate-binding domains"/>
    <property type="match status" value="1"/>
</dbReference>
<evidence type="ECO:0000313" key="5">
    <source>
        <dbReference type="EMBL" id="SFN36493.1"/>
    </source>
</evidence>
<gene>
    <name evidence="5" type="ORF">SAMN05216207_101378</name>
</gene>
<dbReference type="Pfam" id="PF03328">
    <property type="entry name" value="HpcH_HpaI"/>
    <property type="match status" value="1"/>
</dbReference>
<dbReference type="STRING" id="260086.SAMN05216207_101378"/>
<dbReference type="GO" id="GO:0016832">
    <property type="term" value="F:aldehyde-lyase activity"/>
    <property type="evidence" value="ECO:0007669"/>
    <property type="project" value="TreeGrafter"/>
</dbReference>
<protein>
    <submittedName>
        <fullName evidence="5">4-hydroxy-2-oxoheptanedioate aldolase</fullName>
    </submittedName>
</protein>
<sequence>MIPAFRDLFTPGGPALGTWVKLPVADSVEMLAAAGFDFVAVDMEHAPLDLPTVHRLIGTARGCGLPALVRVPDRTASTIGRVLDSGAAGVLVPHVDDVEQALATVAHTRFPPHGTRGYGPTVRAGRWGTDVPGYLEAAERSVAIPQLESPQAVAAVDAIAAVPGLGALFVGPADLTVATGLPAGSAEFDGLLTRVREAAVTHGVPLGTAVGNPAAARALPDHYDFVLVGNDASMLAGAARGTVDDLRPAGASAPAAATAKDRP</sequence>
<evidence type="ECO:0000313" key="6">
    <source>
        <dbReference type="Proteomes" id="UP000199614"/>
    </source>
</evidence>
<dbReference type="SUPFAM" id="SSF51621">
    <property type="entry name" value="Phosphoenolpyruvate/pyruvate domain"/>
    <property type="match status" value="1"/>
</dbReference>
<keyword evidence="6" id="KW-1185">Reference proteome</keyword>
<dbReference type="Proteomes" id="UP000199614">
    <property type="component" value="Unassembled WGS sequence"/>
</dbReference>
<evidence type="ECO:0000256" key="2">
    <source>
        <dbReference type="ARBA" id="ARBA00022723"/>
    </source>
</evidence>
<dbReference type="InterPro" id="IPR050251">
    <property type="entry name" value="HpcH-HpaI_aldolase"/>
</dbReference>
<dbReference type="GO" id="GO:0005737">
    <property type="term" value="C:cytoplasm"/>
    <property type="evidence" value="ECO:0007669"/>
    <property type="project" value="TreeGrafter"/>
</dbReference>
<keyword evidence="3" id="KW-0456">Lyase</keyword>
<dbReference type="InterPro" id="IPR015813">
    <property type="entry name" value="Pyrv/PenolPyrv_kinase-like_dom"/>
</dbReference>
<evidence type="ECO:0000256" key="3">
    <source>
        <dbReference type="ARBA" id="ARBA00023239"/>
    </source>
</evidence>
<accession>A0A1I4YFC5</accession>
<evidence type="ECO:0000256" key="1">
    <source>
        <dbReference type="ARBA" id="ARBA00005568"/>
    </source>
</evidence>
<dbReference type="EMBL" id="FOUY01000013">
    <property type="protein sequence ID" value="SFN36493.1"/>
    <property type="molecule type" value="Genomic_DNA"/>
</dbReference>
<dbReference type="GO" id="GO:0046872">
    <property type="term" value="F:metal ion binding"/>
    <property type="evidence" value="ECO:0007669"/>
    <property type="project" value="UniProtKB-KW"/>
</dbReference>
<name>A0A1I4YFC5_PSUAM</name>
<proteinExistence type="inferred from homology"/>
<organism evidence="5 6">
    <name type="scientific">Pseudonocardia ammonioxydans</name>
    <dbReference type="NCBI Taxonomy" id="260086"/>
    <lineage>
        <taxon>Bacteria</taxon>
        <taxon>Bacillati</taxon>
        <taxon>Actinomycetota</taxon>
        <taxon>Actinomycetes</taxon>
        <taxon>Pseudonocardiales</taxon>
        <taxon>Pseudonocardiaceae</taxon>
        <taxon>Pseudonocardia</taxon>
    </lineage>
</organism>
<feature type="domain" description="HpcH/HpaI aldolase/citrate lyase" evidence="4">
    <location>
        <begin position="17"/>
        <end position="208"/>
    </location>
</feature>